<organism evidence="1 2">
    <name type="scientific">Candidatus Clostridium stratigraminis</name>
    <dbReference type="NCBI Taxonomy" id="3381661"/>
    <lineage>
        <taxon>Bacteria</taxon>
        <taxon>Bacillati</taxon>
        <taxon>Bacillota</taxon>
        <taxon>Clostridia</taxon>
        <taxon>Eubacteriales</taxon>
        <taxon>Clostridiaceae</taxon>
        <taxon>Clostridium</taxon>
    </lineage>
</organism>
<proteinExistence type="predicted"/>
<sequence>MKVMEFKVKMTSAYTDIQLVKSGWQAVEKDKLYTRIKGKYKFSYIIKSFGKIRISEMTAHYSAETAVLELDNLIEFDFEEAWNILWNKSYEPQSVEILIKENIFEKLIDKGWKPAVIGVIDYVQDDYDLSYYYPSPESEKLYLIVDDNPGDVLLYVRKIATALS</sequence>
<dbReference type="EMBL" id="JBJHZZ010000014">
    <property type="protein sequence ID" value="MFL0248267.1"/>
    <property type="molecule type" value="Genomic_DNA"/>
</dbReference>
<keyword evidence="2" id="KW-1185">Reference proteome</keyword>
<accession>A0ABW8T7X8</accession>
<reference evidence="1 2" key="1">
    <citation type="submission" date="2024-11" db="EMBL/GenBank/DDBJ databases">
        <authorList>
            <person name="Heng Y.C."/>
            <person name="Lim A.C.H."/>
            <person name="Lee J.K.Y."/>
            <person name="Kittelmann S."/>
        </authorList>
    </citation>
    <scope>NUCLEOTIDE SEQUENCE [LARGE SCALE GENOMIC DNA]</scope>
    <source>
        <strain evidence="1 2">WILCCON 0185</strain>
    </source>
</reference>
<evidence type="ECO:0000313" key="2">
    <source>
        <dbReference type="Proteomes" id="UP001623591"/>
    </source>
</evidence>
<name>A0ABW8T7X8_9CLOT</name>
<dbReference type="RefSeq" id="WP_406770694.1">
    <property type="nucleotide sequence ID" value="NZ_JBJHZZ010000014.1"/>
</dbReference>
<evidence type="ECO:0000313" key="1">
    <source>
        <dbReference type="EMBL" id="MFL0248267.1"/>
    </source>
</evidence>
<comment type="caution">
    <text evidence="1">The sequence shown here is derived from an EMBL/GenBank/DDBJ whole genome shotgun (WGS) entry which is preliminary data.</text>
</comment>
<gene>
    <name evidence="1" type="ORF">ACJDUG_15000</name>
</gene>
<protein>
    <submittedName>
        <fullName evidence="1">Uncharacterized protein</fullName>
    </submittedName>
</protein>
<dbReference type="Proteomes" id="UP001623591">
    <property type="component" value="Unassembled WGS sequence"/>
</dbReference>